<evidence type="ECO:0000313" key="2">
    <source>
        <dbReference type="Proteomes" id="UP000732377"/>
    </source>
</evidence>
<name>A0A953I4Q9_SYMTR</name>
<organism evidence="1 2">
    <name type="scientific">Symbiobacterium thermophilum</name>
    <dbReference type="NCBI Taxonomy" id="2734"/>
    <lineage>
        <taxon>Bacteria</taxon>
        <taxon>Bacillati</taxon>
        <taxon>Bacillota</taxon>
        <taxon>Clostridia</taxon>
        <taxon>Eubacteriales</taxon>
        <taxon>Symbiobacteriaceae</taxon>
        <taxon>Symbiobacterium</taxon>
    </lineage>
</organism>
<feature type="non-terminal residue" evidence="1">
    <location>
        <position position="45"/>
    </location>
</feature>
<comment type="caution">
    <text evidence="1">The sequence shown here is derived from an EMBL/GenBank/DDBJ whole genome shotgun (WGS) entry which is preliminary data.</text>
</comment>
<proteinExistence type="predicted"/>
<evidence type="ECO:0000313" key="1">
    <source>
        <dbReference type="EMBL" id="MBY6276837.1"/>
    </source>
</evidence>
<sequence>MSVYHGKTKKRQMLEVDKQPWLPQQVQVTLHALMGAAKEGLLALA</sequence>
<dbReference type="Proteomes" id="UP000732377">
    <property type="component" value="Unassembled WGS sequence"/>
</dbReference>
<gene>
    <name evidence="1" type="ORF">CWE10_11620</name>
</gene>
<protein>
    <submittedName>
        <fullName evidence="1">IS256 family transposase</fullName>
    </submittedName>
</protein>
<reference evidence="1" key="1">
    <citation type="submission" date="2017-11" db="EMBL/GenBank/DDBJ databases">
        <title>Three new genomes from thermophilic consortium.</title>
        <authorList>
            <person name="Quaggio R."/>
            <person name="Amgarten D."/>
            <person name="Setubal J.C."/>
        </authorList>
    </citation>
    <scope>NUCLEOTIDE SEQUENCE</scope>
    <source>
        <strain evidence="1">ZCTH01-B2</strain>
    </source>
</reference>
<accession>A0A953I4Q9</accession>
<dbReference type="EMBL" id="PIUK01000112">
    <property type="protein sequence ID" value="MBY6276837.1"/>
    <property type="molecule type" value="Genomic_DNA"/>
</dbReference>
<dbReference type="AlphaFoldDB" id="A0A953I4Q9"/>